<dbReference type="OrthoDB" id="9821341at2"/>
<feature type="region of interest" description="Disordered" evidence="1">
    <location>
        <begin position="242"/>
        <end position="262"/>
    </location>
</feature>
<keyword evidence="3" id="KW-1185">Reference proteome</keyword>
<dbReference type="AlphaFoldDB" id="A0A1Y1RSB2"/>
<dbReference type="EMBL" id="LXWF01000002">
    <property type="protein sequence ID" value="ORC24991.1"/>
    <property type="molecule type" value="Genomic_DNA"/>
</dbReference>
<feature type="region of interest" description="Disordered" evidence="1">
    <location>
        <begin position="277"/>
        <end position="324"/>
    </location>
</feature>
<dbReference type="Proteomes" id="UP000192359">
    <property type="component" value="Unassembled WGS sequence"/>
</dbReference>
<reference evidence="2 3" key="1">
    <citation type="submission" date="2016-05" db="EMBL/GenBank/DDBJ databases">
        <title>Draft genome sequence of a porcine commensal Rothia nasimurium.</title>
        <authorList>
            <person name="Gaiser R.A."/>
            <person name="Van Baarlen P."/>
            <person name="Wells J.M."/>
        </authorList>
    </citation>
    <scope>NUCLEOTIDE SEQUENCE [LARGE SCALE GENOMIC DNA]</scope>
    <source>
        <strain evidence="2 3">PT-32</strain>
    </source>
</reference>
<gene>
    <name evidence="2" type="ORF">A7979_09160</name>
</gene>
<organism evidence="2 3">
    <name type="scientific">Rothia nasimurium</name>
    <dbReference type="NCBI Taxonomy" id="85336"/>
    <lineage>
        <taxon>Bacteria</taxon>
        <taxon>Bacillati</taxon>
        <taxon>Actinomycetota</taxon>
        <taxon>Actinomycetes</taxon>
        <taxon>Micrococcales</taxon>
        <taxon>Micrococcaceae</taxon>
        <taxon>Rothia</taxon>
    </lineage>
</organism>
<protein>
    <submittedName>
        <fullName evidence="2">Uncharacterized protein</fullName>
    </submittedName>
</protein>
<evidence type="ECO:0000313" key="2">
    <source>
        <dbReference type="EMBL" id="ORC24991.1"/>
    </source>
</evidence>
<comment type="caution">
    <text evidence="2">The sequence shown here is derived from an EMBL/GenBank/DDBJ whole genome shotgun (WGS) entry which is preliminary data.</text>
</comment>
<dbReference type="RefSeq" id="WP_083090632.1">
    <property type="nucleotide sequence ID" value="NZ_LXWF01000002.1"/>
</dbReference>
<proteinExistence type="predicted"/>
<sequence>MTDTSRPADSSPEQIPLAVRRLRKLRARYSEATPATLAERLGGIFVRDFTLVGSAQAGAQELTPNVLGSVTRNRRVAGLTQVAAHLGAVQQGMATYSRAANKGINTTAHVGSAQAVKTYLHGMALLYGLQVESSDEAATAVLGQDVNELLTQVENTPSAGVRQGQQINILGAVATIGLRNPQTLLLVKAGEQLVKAGGAVFASQKVRRDFAQQLIAQVGQNLGAAPAQLAASTLAVLDSGQDAGTPSTGAGQGNSGSFPATDDADLLELSAEEVSAIEAPEPVTPSTLDEPEPIEPSQLEAPEPVTASDIEEPAPVVTETQVRPSTEAELAAADGATAKGARLAARAFVRARSRFKS</sequence>
<accession>A0A1Y1RSB2</accession>
<evidence type="ECO:0000313" key="3">
    <source>
        <dbReference type="Proteomes" id="UP000192359"/>
    </source>
</evidence>
<evidence type="ECO:0000256" key="1">
    <source>
        <dbReference type="SAM" id="MobiDB-lite"/>
    </source>
</evidence>
<name>A0A1Y1RSB2_9MICC</name>